<evidence type="ECO:0000259" key="4">
    <source>
        <dbReference type="SMART" id="SM00736"/>
    </source>
</evidence>
<feature type="compositionally biased region" description="Low complexity" evidence="1">
    <location>
        <begin position="425"/>
        <end position="451"/>
    </location>
</feature>
<feature type="region of interest" description="Disordered" evidence="1">
    <location>
        <begin position="494"/>
        <end position="607"/>
    </location>
</feature>
<feature type="compositionally biased region" description="Low complexity" evidence="1">
    <location>
        <begin position="680"/>
        <end position="689"/>
    </location>
</feature>
<name>A0A448YJI7_BRENA</name>
<dbReference type="AlphaFoldDB" id="A0A448YJI7"/>
<gene>
    <name evidence="5" type="ORF">BRENAR_LOCUS1824</name>
</gene>
<keyword evidence="3" id="KW-0732">Signal</keyword>
<feature type="compositionally biased region" description="Low complexity" evidence="1">
    <location>
        <begin position="575"/>
        <end position="591"/>
    </location>
</feature>
<keyword evidence="2" id="KW-0812">Transmembrane</keyword>
<feature type="region of interest" description="Disordered" evidence="1">
    <location>
        <begin position="680"/>
        <end position="723"/>
    </location>
</feature>
<feature type="transmembrane region" description="Helical" evidence="2">
    <location>
        <begin position="463"/>
        <end position="487"/>
    </location>
</feature>
<dbReference type="STRING" id="13370.A0A448YJI7"/>
<keyword evidence="2" id="KW-0472">Membrane</keyword>
<dbReference type="InterPro" id="IPR013783">
    <property type="entry name" value="Ig-like_fold"/>
</dbReference>
<keyword evidence="2" id="KW-1133">Transmembrane helix</keyword>
<feature type="domain" description="Dystroglycan-type cadherin-like" evidence="4">
    <location>
        <begin position="138"/>
        <end position="238"/>
    </location>
</feature>
<dbReference type="GO" id="GO:0005509">
    <property type="term" value="F:calcium ion binding"/>
    <property type="evidence" value="ECO:0007669"/>
    <property type="project" value="InterPro"/>
</dbReference>
<evidence type="ECO:0000256" key="1">
    <source>
        <dbReference type="SAM" id="MobiDB-lite"/>
    </source>
</evidence>
<feature type="signal peptide" evidence="3">
    <location>
        <begin position="1"/>
        <end position="19"/>
    </location>
</feature>
<accession>A0A448YJI7</accession>
<feature type="region of interest" description="Disordered" evidence="1">
    <location>
        <begin position="775"/>
        <end position="794"/>
    </location>
</feature>
<keyword evidence="6" id="KW-1185">Reference proteome</keyword>
<dbReference type="FunCoup" id="A0A448YJI7">
    <property type="interactions" value="44"/>
</dbReference>
<feature type="compositionally biased region" description="Polar residues" evidence="1">
    <location>
        <begin position="745"/>
        <end position="754"/>
    </location>
</feature>
<dbReference type="Gene3D" id="2.60.40.10">
    <property type="entry name" value="Immunoglobulins"/>
    <property type="match status" value="3"/>
</dbReference>
<organism evidence="5 6">
    <name type="scientific">Brettanomyces naardenensis</name>
    <name type="common">Yeast</name>
    <dbReference type="NCBI Taxonomy" id="13370"/>
    <lineage>
        <taxon>Eukaryota</taxon>
        <taxon>Fungi</taxon>
        <taxon>Dikarya</taxon>
        <taxon>Ascomycota</taxon>
        <taxon>Saccharomycotina</taxon>
        <taxon>Pichiomycetes</taxon>
        <taxon>Pichiales</taxon>
        <taxon>Pichiaceae</taxon>
        <taxon>Brettanomyces</taxon>
    </lineage>
</organism>
<dbReference type="InterPro" id="IPR015919">
    <property type="entry name" value="Cadherin-like_sf"/>
</dbReference>
<feature type="domain" description="Dystroglycan-type cadherin-like" evidence="4">
    <location>
        <begin position="22"/>
        <end position="116"/>
    </location>
</feature>
<proteinExistence type="predicted"/>
<feature type="region of interest" description="Disordered" evidence="1">
    <location>
        <begin position="743"/>
        <end position="764"/>
    </location>
</feature>
<dbReference type="GO" id="GO:0016020">
    <property type="term" value="C:membrane"/>
    <property type="evidence" value="ECO:0007669"/>
    <property type="project" value="InterPro"/>
</dbReference>
<sequence length="794" mass="85056">MRLLSLVALATQFGLLASAQPILGFPFDQQLPNVARVGESYDFVLNADTFKSDAGSVVYSASNLPSWLQFDPNSLSFSGTPQQAQNVTFTLSGNDSTGSVSEDCFLIVTQDPGPVLKSEDYLYQQLAKSGRTNGYDGVVLKPLQDFTIKFDNDTFQMGSGSNNSIVAYYGRSQNMTSLPIWLQFDEDTLTFSGTAPAVNALNAPSQQFDITLIATDYVGYAAAYGSFNIVVGGHYLISDVDGPLVINGTAGMNISEKIPLDSVYLDGEKIAAANVSSVKLYEGPDWISIDNQVLVGTIPKDVDSNSELNVTVTDVYGDAVFISFEVDVLNTVFTVKSLPDVNATRGDFFEYSVDRTELTDSNDTVLSASYDNADWLKFYYTNQTFNGWVPEDFESVDVTLNGTMGSLYGSEKFAIKGIDDATKTSSSLTSSSATPTPTSSSSASSTPTPATSHHKSLDNKKKLAIGLGVGIPVAAIILAALIFICCWRRRKATAKEDEEEKNKRDGPLLPVGPLNKKQSNVTLKSGDDGTQDVSDKNLMKLDGNSVSSGSSSVTNVDSVENQKPLGPTDPYGPDASGSGSSGSQGVAAAGVRNSWRKSNSKSANWKPRDSLTSLATVTTNDLLTMNVIDDPSLQRRSQMNLLLRRNSNNNNLNGNNLSNTNLIPSYTNSRVASMALSNANGNGVSNSASKLRRDNSSGYYSSDPSSNIELLDSGSSSGSNSKHNIPAFHDAVYSPEQKLTPIRDFSSNSASTGSAKLVDFQDKASVEETKATLANDKKSYRGVIEDELPHSQSQ</sequence>
<reference evidence="5 6" key="1">
    <citation type="submission" date="2018-12" db="EMBL/GenBank/DDBJ databases">
        <authorList>
            <person name="Tiukova I."/>
            <person name="Dainat J."/>
        </authorList>
    </citation>
    <scope>NUCLEOTIDE SEQUENCE [LARGE SCALE GENOMIC DNA]</scope>
</reference>
<dbReference type="SUPFAM" id="SSF49313">
    <property type="entry name" value="Cadherin-like"/>
    <property type="match status" value="3"/>
</dbReference>
<dbReference type="OrthoDB" id="41532at2759"/>
<dbReference type="Pfam" id="PF05345">
    <property type="entry name" value="He_PIG"/>
    <property type="match status" value="2"/>
</dbReference>
<feature type="compositionally biased region" description="Low complexity" evidence="1">
    <location>
        <begin position="542"/>
        <end position="559"/>
    </location>
</feature>
<evidence type="ECO:0000256" key="3">
    <source>
        <dbReference type="SAM" id="SignalP"/>
    </source>
</evidence>
<feature type="compositionally biased region" description="Low complexity" evidence="1">
    <location>
        <begin position="696"/>
        <end position="721"/>
    </location>
</feature>
<protein>
    <submittedName>
        <fullName evidence="5">DEKNAAC101937</fullName>
    </submittedName>
</protein>
<evidence type="ECO:0000313" key="5">
    <source>
        <dbReference type="EMBL" id="VEU21089.1"/>
    </source>
</evidence>
<evidence type="ECO:0000256" key="2">
    <source>
        <dbReference type="SAM" id="Phobius"/>
    </source>
</evidence>
<dbReference type="InterPro" id="IPR006644">
    <property type="entry name" value="Cadg"/>
</dbReference>
<feature type="region of interest" description="Disordered" evidence="1">
    <location>
        <begin position="425"/>
        <end position="457"/>
    </location>
</feature>
<dbReference type="SMART" id="SM00736">
    <property type="entry name" value="CADG"/>
    <property type="match status" value="2"/>
</dbReference>
<dbReference type="EMBL" id="CAACVR010000009">
    <property type="protein sequence ID" value="VEU21089.1"/>
    <property type="molecule type" value="Genomic_DNA"/>
</dbReference>
<feature type="chain" id="PRO_5019261142" evidence="3">
    <location>
        <begin position="20"/>
        <end position="794"/>
    </location>
</feature>
<dbReference type="Proteomes" id="UP000290900">
    <property type="component" value="Unassembled WGS sequence"/>
</dbReference>
<evidence type="ECO:0000313" key="6">
    <source>
        <dbReference type="Proteomes" id="UP000290900"/>
    </source>
</evidence>
<dbReference type="InParanoid" id="A0A448YJI7"/>